<dbReference type="InterPro" id="IPR012693">
    <property type="entry name" value="ABC_transpr_PhnC"/>
</dbReference>
<dbReference type="NCBIfam" id="TIGR02315">
    <property type="entry name" value="ABC_phnC"/>
    <property type="match status" value="1"/>
</dbReference>
<dbReference type="InterPro" id="IPR050086">
    <property type="entry name" value="MetN_ABC_transporter-like"/>
</dbReference>
<evidence type="ECO:0000256" key="1">
    <source>
        <dbReference type="ARBA" id="ARBA00022448"/>
    </source>
</evidence>
<keyword evidence="6" id="KW-0472">Membrane</keyword>
<gene>
    <name evidence="9" type="primary">phnC</name>
    <name evidence="9" type="ORF">GQE98_12995</name>
</gene>
<evidence type="ECO:0000313" key="9">
    <source>
        <dbReference type="EMBL" id="MZR31551.1"/>
    </source>
</evidence>
<dbReference type="GO" id="GO:0005524">
    <property type="term" value="F:ATP binding"/>
    <property type="evidence" value="ECO:0007669"/>
    <property type="project" value="UniProtKB-KW"/>
</dbReference>
<dbReference type="PANTHER" id="PTHR43166:SF6">
    <property type="entry name" value="PHOSPHONATES IMPORT ATP-BINDING PROTEIN PHNC"/>
    <property type="match status" value="1"/>
</dbReference>
<keyword evidence="2" id="KW-1003">Cell membrane</keyword>
<evidence type="ECO:0000256" key="5">
    <source>
        <dbReference type="ARBA" id="ARBA00022967"/>
    </source>
</evidence>
<feature type="region of interest" description="Disordered" evidence="7">
    <location>
        <begin position="1"/>
        <end position="20"/>
    </location>
</feature>
<name>A0A6L8W8U5_9PROT</name>
<evidence type="ECO:0000256" key="7">
    <source>
        <dbReference type="SAM" id="MobiDB-lite"/>
    </source>
</evidence>
<dbReference type="InterPro" id="IPR017871">
    <property type="entry name" value="ABC_transporter-like_CS"/>
</dbReference>
<sequence length="277" mass="30428">MSETGSGPTEPENLRGKRPADNFVGEETALKIRGLFKEYRPGVAVLKGLDLDVDCRGVTAIIGPSGTGKSTLLRCINRLVEPTSGEIIFEGEDITKLSRAGLRRARRKIGMVFQEYNLVERLSVIENLLCGRLGYISPLKAWFRKFPSQDIDHAFELLDKVGLGDLAYQRADNLSGGQRQRVGIARALMQAPHILLADEPTSSLDPKTSVEIMELMARLAGDLDIPVIVNIHDVALGSRFAQRIIGMSEGNIVYDGLPSGLTDTHLKEIYGGEDWLQ</sequence>
<keyword evidence="3" id="KW-0547">Nucleotide-binding</keyword>
<reference evidence="9 10" key="1">
    <citation type="submission" date="2019-12" db="EMBL/GenBank/DDBJ databases">
        <title>Snethiella sp. nov. sp. isolated from sea sand.</title>
        <authorList>
            <person name="Kim J."/>
            <person name="Jeong S.E."/>
            <person name="Jung H.S."/>
            <person name="Jeon C.O."/>
        </authorList>
    </citation>
    <scope>NUCLEOTIDE SEQUENCE [LARGE SCALE GENOMIC DNA]</scope>
    <source>
        <strain evidence="9 10">DP05</strain>
    </source>
</reference>
<dbReference type="CDD" id="cd03256">
    <property type="entry name" value="ABC_PhnC_transporter"/>
    <property type="match status" value="1"/>
</dbReference>
<evidence type="ECO:0000313" key="10">
    <source>
        <dbReference type="Proteomes" id="UP000476030"/>
    </source>
</evidence>
<comment type="caution">
    <text evidence="9">The sequence shown here is derived from an EMBL/GenBank/DDBJ whole genome shotgun (WGS) entry which is preliminary data.</text>
</comment>
<dbReference type="RefSeq" id="WP_161316045.1">
    <property type="nucleotide sequence ID" value="NZ_WTUW01000002.1"/>
</dbReference>
<dbReference type="Gene3D" id="3.40.50.300">
    <property type="entry name" value="P-loop containing nucleotide triphosphate hydrolases"/>
    <property type="match status" value="1"/>
</dbReference>
<dbReference type="InterPro" id="IPR027417">
    <property type="entry name" value="P-loop_NTPase"/>
</dbReference>
<keyword evidence="5" id="KW-1278">Translocase</keyword>
<accession>A0A6L8W8U5</accession>
<dbReference type="GO" id="GO:0016020">
    <property type="term" value="C:membrane"/>
    <property type="evidence" value="ECO:0007669"/>
    <property type="project" value="InterPro"/>
</dbReference>
<feature type="domain" description="ABC transporter" evidence="8">
    <location>
        <begin position="30"/>
        <end position="274"/>
    </location>
</feature>
<organism evidence="9 10">
    <name type="scientific">Sneathiella litorea</name>
    <dbReference type="NCBI Taxonomy" id="2606216"/>
    <lineage>
        <taxon>Bacteria</taxon>
        <taxon>Pseudomonadati</taxon>
        <taxon>Pseudomonadota</taxon>
        <taxon>Alphaproteobacteria</taxon>
        <taxon>Sneathiellales</taxon>
        <taxon>Sneathiellaceae</taxon>
        <taxon>Sneathiella</taxon>
    </lineage>
</organism>
<dbReference type="SMART" id="SM00382">
    <property type="entry name" value="AAA"/>
    <property type="match status" value="1"/>
</dbReference>
<dbReference type="InterPro" id="IPR003593">
    <property type="entry name" value="AAA+_ATPase"/>
</dbReference>
<dbReference type="AlphaFoldDB" id="A0A6L8W8U5"/>
<keyword evidence="1" id="KW-0813">Transport</keyword>
<dbReference type="GO" id="GO:0015416">
    <property type="term" value="F:ABC-type phosphonate transporter activity"/>
    <property type="evidence" value="ECO:0007669"/>
    <property type="project" value="InterPro"/>
</dbReference>
<keyword evidence="10" id="KW-1185">Reference proteome</keyword>
<evidence type="ECO:0000256" key="3">
    <source>
        <dbReference type="ARBA" id="ARBA00022741"/>
    </source>
</evidence>
<dbReference type="SUPFAM" id="SSF52540">
    <property type="entry name" value="P-loop containing nucleoside triphosphate hydrolases"/>
    <property type="match status" value="1"/>
</dbReference>
<evidence type="ECO:0000259" key="8">
    <source>
        <dbReference type="PROSITE" id="PS50893"/>
    </source>
</evidence>
<protein>
    <submittedName>
        <fullName evidence="9">Phosphonate ABC transporter ATP-binding protein</fullName>
    </submittedName>
</protein>
<evidence type="ECO:0000256" key="4">
    <source>
        <dbReference type="ARBA" id="ARBA00022840"/>
    </source>
</evidence>
<evidence type="ECO:0000256" key="2">
    <source>
        <dbReference type="ARBA" id="ARBA00022475"/>
    </source>
</evidence>
<dbReference type="InterPro" id="IPR003439">
    <property type="entry name" value="ABC_transporter-like_ATP-bd"/>
</dbReference>
<dbReference type="PROSITE" id="PS50893">
    <property type="entry name" value="ABC_TRANSPORTER_2"/>
    <property type="match status" value="1"/>
</dbReference>
<dbReference type="Pfam" id="PF00005">
    <property type="entry name" value="ABC_tran"/>
    <property type="match status" value="1"/>
</dbReference>
<dbReference type="GO" id="GO:0016887">
    <property type="term" value="F:ATP hydrolysis activity"/>
    <property type="evidence" value="ECO:0007669"/>
    <property type="project" value="InterPro"/>
</dbReference>
<evidence type="ECO:0000256" key="6">
    <source>
        <dbReference type="ARBA" id="ARBA00023136"/>
    </source>
</evidence>
<dbReference type="PANTHER" id="PTHR43166">
    <property type="entry name" value="AMINO ACID IMPORT ATP-BINDING PROTEIN"/>
    <property type="match status" value="1"/>
</dbReference>
<dbReference type="PROSITE" id="PS00211">
    <property type="entry name" value="ABC_TRANSPORTER_1"/>
    <property type="match status" value="1"/>
</dbReference>
<dbReference type="Proteomes" id="UP000476030">
    <property type="component" value="Unassembled WGS sequence"/>
</dbReference>
<dbReference type="EMBL" id="WTUW01000002">
    <property type="protein sequence ID" value="MZR31551.1"/>
    <property type="molecule type" value="Genomic_DNA"/>
</dbReference>
<proteinExistence type="predicted"/>
<keyword evidence="4 9" id="KW-0067">ATP-binding</keyword>